<evidence type="ECO:0000256" key="5">
    <source>
        <dbReference type="SAM" id="SignalP"/>
    </source>
</evidence>
<evidence type="ECO:0000256" key="1">
    <source>
        <dbReference type="ARBA" id="ARBA00008834"/>
    </source>
</evidence>
<sequence>MFRLSLTILITISAANAAIYNVTLFGADPSGTRPSTDAINLAISTAAANNGGIVHLSAGSYSTGPIELMDGVVLDIAPGCVVTFLPDPQLYPPITVKLPDGKLRHLAFTPLIRATGKRNVGIKGGGILEGNGPIWWDRLPPPASRPFFFYAFDSHNIVLTGITIRNSPMFNVHICDSTGITITGITIFNPPDWKGKGANTDGINCNSCRQLHISGATIHTGDDCIALDAGGKRNKRIATTNVLIENCHMTAGHAGVSIGSVTTGGLHNITVRNSLFENTKRGLFIKTNRLRGGLIRDIRYSNINMNNVKGEGIAVAMVYNAKHQDYHDRNIPREPIKDTTPFIYEIEYDGISGTCGNEPVLLVGLPESPVRNIHINNFSVRSLKHKGNYLYNTQNIYINDQKQ</sequence>
<dbReference type="InterPro" id="IPR011050">
    <property type="entry name" value="Pectin_lyase_fold/virulence"/>
</dbReference>
<evidence type="ECO:0000256" key="4">
    <source>
        <dbReference type="RuleBase" id="RU361169"/>
    </source>
</evidence>
<gene>
    <name evidence="6" type="primary">GH28-5</name>
</gene>
<dbReference type="EMBL" id="HM175763">
    <property type="protein sequence ID" value="ADU33268.1"/>
    <property type="molecule type" value="mRNA"/>
</dbReference>
<keyword evidence="5" id="KW-0732">Signal</keyword>
<protein>
    <submittedName>
        <fullName evidence="6">Glycoside hydrolase family protein 28</fullName>
    </submittedName>
</protein>
<comment type="similarity">
    <text evidence="1 4">Belongs to the glycosyl hydrolase 28 family.</text>
</comment>
<dbReference type="InterPro" id="IPR012334">
    <property type="entry name" value="Pectin_lyas_fold"/>
</dbReference>
<dbReference type="InterPro" id="IPR006626">
    <property type="entry name" value="PbH1"/>
</dbReference>
<dbReference type="GO" id="GO:0004650">
    <property type="term" value="F:polygalacturonase activity"/>
    <property type="evidence" value="ECO:0007669"/>
    <property type="project" value="InterPro"/>
</dbReference>
<proteinExistence type="evidence at transcript level"/>
<dbReference type="AlphaFoldDB" id="E7CIQ6"/>
<feature type="signal peptide" evidence="5">
    <location>
        <begin position="1"/>
        <end position="17"/>
    </location>
</feature>
<evidence type="ECO:0000313" key="6">
    <source>
        <dbReference type="EMBL" id="ADU33268.1"/>
    </source>
</evidence>
<dbReference type="PANTHER" id="PTHR31339">
    <property type="entry name" value="PECTIN LYASE-RELATED"/>
    <property type="match status" value="1"/>
</dbReference>
<organism evidence="6">
    <name type="scientific">Callosobruchus maculatus</name>
    <name type="common">Southern cowpea weevil</name>
    <name type="synonym">Pulse bruchid</name>
    <dbReference type="NCBI Taxonomy" id="64391"/>
    <lineage>
        <taxon>Eukaryota</taxon>
        <taxon>Metazoa</taxon>
        <taxon>Ecdysozoa</taxon>
        <taxon>Arthropoda</taxon>
        <taxon>Hexapoda</taxon>
        <taxon>Insecta</taxon>
        <taxon>Pterygota</taxon>
        <taxon>Neoptera</taxon>
        <taxon>Endopterygota</taxon>
        <taxon>Coleoptera</taxon>
        <taxon>Polyphaga</taxon>
        <taxon>Cucujiformia</taxon>
        <taxon>Chrysomeloidea</taxon>
        <taxon>Chrysomelidae</taxon>
        <taxon>Bruchinae</taxon>
        <taxon>Bruchini</taxon>
        <taxon>Callosobruchus</taxon>
    </lineage>
</organism>
<name>E7CIQ6_CALMS</name>
<dbReference type="SUPFAM" id="SSF51126">
    <property type="entry name" value="Pectin lyase-like"/>
    <property type="match status" value="1"/>
</dbReference>
<evidence type="ECO:0000256" key="3">
    <source>
        <dbReference type="ARBA" id="ARBA00023295"/>
    </source>
</evidence>
<dbReference type="Pfam" id="PF00295">
    <property type="entry name" value="Glyco_hydro_28"/>
    <property type="match status" value="1"/>
</dbReference>
<reference evidence="6" key="1">
    <citation type="journal article" date="2010" name="PLoS ONE">
        <title>Diversity of beetle genes encoding novel plant cell wall degrading enzymes.</title>
        <authorList>
            <person name="Pauchet Y."/>
            <person name="Wilkinson P."/>
            <person name="Chauhan R."/>
            <person name="Ffrench-Constant R.H."/>
        </authorList>
    </citation>
    <scope>NUCLEOTIDE SEQUENCE</scope>
    <source>
        <tissue evidence="6">Whole larvae</tissue>
    </source>
</reference>
<dbReference type="GO" id="GO:0005975">
    <property type="term" value="P:carbohydrate metabolic process"/>
    <property type="evidence" value="ECO:0007669"/>
    <property type="project" value="InterPro"/>
</dbReference>
<evidence type="ECO:0000256" key="2">
    <source>
        <dbReference type="ARBA" id="ARBA00022801"/>
    </source>
</evidence>
<dbReference type="SMART" id="SM00710">
    <property type="entry name" value="PbH1"/>
    <property type="match status" value="8"/>
</dbReference>
<dbReference type="Gene3D" id="2.160.20.10">
    <property type="entry name" value="Single-stranded right-handed beta-helix, Pectin lyase-like"/>
    <property type="match status" value="1"/>
</dbReference>
<feature type="chain" id="PRO_5003218253" evidence="5">
    <location>
        <begin position="18"/>
        <end position="403"/>
    </location>
</feature>
<dbReference type="InterPro" id="IPR000743">
    <property type="entry name" value="Glyco_hydro_28"/>
</dbReference>
<keyword evidence="2 4" id="KW-0378">Hydrolase</keyword>
<keyword evidence="3 4" id="KW-0326">Glycosidase</keyword>
<accession>E7CIQ6</accession>
<dbReference type="PANTHER" id="PTHR31339:SF9">
    <property type="entry name" value="PLASMIN AND FIBRONECTIN-BINDING PROTEIN A"/>
    <property type="match status" value="1"/>
</dbReference>
<dbReference type="InterPro" id="IPR051801">
    <property type="entry name" value="GH28_Enzymes"/>
</dbReference>